<dbReference type="PANTHER" id="PTHR13102">
    <property type="entry name" value="NUCLEOLAR PROTEIN 9"/>
    <property type="match status" value="1"/>
</dbReference>
<feature type="compositionally biased region" description="Basic and acidic residues" evidence="2">
    <location>
        <begin position="43"/>
        <end position="60"/>
    </location>
</feature>
<keyword evidence="4" id="KW-1185">Reference proteome</keyword>
<dbReference type="OrthoDB" id="9987665at2759"/>
<dbReference type="GO" id="GO:0003723">
    <property type="term" value="F:RNA binding"/>
    <property type="evidence" value="ECO:0007669"/>
    <property type="project" value="InterPro"/>
</dbReference>
<feature type="compositionally biased region" description="Basic and acidic residues" evidence="2">
    <location>
        <begin position="14"/>
        <end position="36"/>
    </location>
</feature>
<gene>
    <name evidence="3" type="ORF">L596_020247</name>
</gene>
<dbReference type="SUPFAM" id="SSF48371">
    <property type="entry name" value="ARM repeat"/>
    <property type="match status" value="1"/>
</dbReference>
<dbReference type="GO" id="GO:0030688">
    <property type="term" value="C:preribosome, small subunit precursor"/>
    <property type="evidence" value="ECO:0007669"/>
    <property type="project" value="TreeGrafter"/>
</dbReference>
<dbReference type="GO" id="GO:0005730">
    <property type="term" value="C:nucleolus"/>
    <property type="evidence" value="ECO:0007669"/>
    <property type="project" value="TreeGrafter"/>
</dbReference>
<dbReference type="Proteomes" id="UP000298663">
    <property type="component" value="Unassembled WGS sequence"/>
</dbReference>
<dbReference type="InterPro" id="IPR016024">
    <property type="entry name" value="ARM-type_fold"/>
</dbReference>
<dbReference type="STRING" id="34508.A0A4U5MSY5"/>
<evidence type="ECO:0000313" key="4">
    <source>
        <dbReference type="Proteomes" id="UP000298663"/>
    </source>
</evidence>
<protein>
    <submittedName>
        <fullName evidence="3">Uncharacterized protein</fullName>
    </submittedName>
</protein>
<dbReference type="InterPro" id="IPR011989">
    <property type="entry name" value="ARM-like"/>
</dbReference>
<name>A0A4U5MSY5_STECR</name>
<dbReference type="Pfam" id="PF22493">
    <property type="entry name" value="PUF_NOP9"/>
    <property type="match status" value="1"/>
</dbReference>
<dbReference type="AlphaFoldDB" id="A0A4U5MSY5"/>
<accession>A0A4U5MSY5</accession>
<keyword evidence="1" id="KW-0677">Repeat</keyword>
<sequence>MPPPPDRNFARKRPAQDRNNFHNEGKRFHGGHEGKRNFLGGQEGRRNFSNEGGRHQREEGNNNWNEPKTEVKIETYGEDHAGVQTSEGEFGKRAVRGEFPRELVTYLKEMKQLIKNDSDVDVALLMTQIKNNVKEEEHKLCLFQESSRLLEELFTSAEDATYLLSQVLRRKKHVLAEILFDGCGSHVLQTMLSKIVGNSSDEALEVITRFVDVVTENYNDAVISRTASFVIRTLGSTCVHLPFEARRNYRSCITNKATKAPKLDIPFKEQFERLIRLVFDYTSMKDFIDNNCCSLVMQDFAYYDTIAKTGVSNQFVMDFLQNAEADFVNSLKASNASRVWDILMATIKDDLRGNIFDLVLSNQLYNIAKDDRARYCIEVFISSAKDETLIENIVEELGDNIDQLLSHRREVIVSAMVNAVARHKDKEIQERVFEPLWEHYGKDIKHVLAGKPASDTSNLGPESWNLTGIIMAENILKLTFTPLQEQIEAMSADELLQLADHLKARFVLEYYFNQKHIEEKNKVALMAKFKGRFVDFLSLRNAGSVFRAFWRHSFTFVDTFKFKLDVMRELVENFGSCHMKSWRSVMEELDVVSFRSSDVEWMRKNNFPNELCKKEGARGKGKGKKKPRFHKK</sequence>
<feature type="region of interest" description="Disordered" evidence="2">
    <location>
        <begin position="612"/>
        <end position="632"/>
    </location>
</feature>
<feature type="compositionally biased region" description="Basic residues" evidence="2">
    <location>
        <begin position="619"/>
        <end position="632"/>
    </location>
</feature>
<reference evidence="3 4" key="1">
    <citation type="journal article" date="2015" name="Genome Biol.">
        <title>Comparative genomics of Steinernema reveals deeply conserved gene regulatory networks.</title>
        <authorList>
            <person name="Dillman A.R."/>
            <person name="Macchietto M."/>
            <person name="Porter C.F."/>
            <person name="Rogers A."/>
            <person name="Williams B."/>
            <person name="Antoshechkin I."/>
            <person name="Lee M.M."/>
            <person name="Goodwin Z."/>
            <person name="Lu X."/>
            <person name="Lewis E.E."/>
            <person name="Goodrich-Blair H."/>
            <person name="Stock S.P."/>
            <person name="Adams B.J."/>
            <person name="Sternberg P.W."/>
            <person name="Mortazavi A."/>
        </authorList>
    </citation>
    <scope>NUCLEOTIDE SEQUENCE [LARGE SCALE GENOMIC DNA]</scope>
    <source>
        <strain evidence="3 4">ALL</strain>
    </source>
</reference>
<proteinExistence type="predicted"/>
<dbReference type="GO" id="GO:0000480">
    <property type="term" value="P:endonucleolytic cleavage in 5'-ETS of tricistronic rRNA transcript (SSU-rRNA, 5.8S rRNA, LSU-rRNA)"/>
    <property type="evidence" value="ECO:0007669"/>
    <property type="project" value="TreeGrafter"/>
</dbReference>
<feature type="region of interest" description="Disordered" evidence="2">
    <location>
        <begin position="1"/>
        <end position="68"/>
    </location>
</feature>
<reference evidence="3 4" key="2">
    <citation type="journal article" date="2019" name="G3 (Bethesda)">
        <title>Hybrid Assembly of the Genome of the Entomopathogenic Nematode Steinernema carpocapsae Identifies the X-Chromosome.</title>
        <authorList>
            <person name="Serra L."/>
            <person name="Macchietto M."/>
            <person name="Macias-Munoz A."/>
            <person name="McGill C.J."/>
            <person name="Rodriguez I.M."/>
            <person name="Rodriguez B."/>
            <person name="Murad R."/>
            <person name="Mortazavi A."/>
        </authorList>
    </citation>
    <scope>NUCLEOTIDE SEQUENCE [LARGE SCALE GENOMIC DNA]</scope>
    <source>
        <strain evidence="3 4">ALL</strain>
    </source>
</reference>
<dbReference type="Gene3D" id="1.25.10.10">
    <property type="entry name" value="Leucine-rich Repeat Variant"/>
    <property type="match status" value="2"/>
</dbReference>
<dbReference type="InterPro" id="IPR001313">
    <property type="entry name" value="Pumilio_RNA-bd_rpt"/>
</dbReference>
<comment type="caution">
    <text evidence="3">The sequence shown here is derived from an EMBL/GenBank/DDBJ whole genome shotgun (WGS) entry which is preliminary data.</text>
</comment>
<evidence type="ECO:0000256" key="1">
    <source>
        <dbReference type="ARBA" id="ARBA00022737"/>
    </source>
</evidence>
<dbReference type="GO" id="GO:0030686">
    <property type="term" value="C:90S preribosome"/>
    <property type="evidence" value="ECO:0007669"/>
    <property type="project" value="TreeGrafter"/>
</dbReference>
<organism evidence="3 4">
    <name type="scientific">Steinernema carpocapsae</name>
    <name type="common">Entomopathogenic nematode</name>
    <dbReference type="NCBI Taxonomy" id="34508"/>
    <lineage>
        <taxon>Eukaryota</taxon>
        <taxon>Metazoa</taxon>
        <taxon>Ecdysozoa</taxon>
        <taxon>Nematoda</taxon>
        <taxon>Chromadorea</taxon>
        <taxon>Rhabditida</taxon>
        <taxon>Tylenchina</taxon>
        <taxon>Panagrolaimomorpha</taxon>
        <taxon>Strongyloidoidea</taxon>
        <taxon>Steinernematidae</taxon>
        <taxon>Steinernema</taxon>
    </lineage>
</organism>
<dbReference type="EMBL" id="AZBU02000006">
    <property type="protein sequence ID" value="TKR72856.1"/>
    <property type="molecule type" value="Genomic_DNA"/>
</dbReference>
<dbReference type="GO" id="GO:0000056">
    <property type="term" value="P:ribosomal small subunit export from nucleus"/>
    <property type="evidence" value="ECO:0007669"/>
    <property type="project" value="TreeGrafter"/>
</dbReference>
<dbReference type="PANTHER" id="PTHR13102:SF0">
    <property type="entry name" value="NUCLEOLAR PROTEIN 9"/>
    <property type="match status" value="1"/>
</dbReference>
<evidence type="ECO:0000313" key="3">
    <source>
        <dbReference type="EMBL" id="TKR72856.1"/>
    </source>
</evidence>
<dbReference type="GO" id="GO:0000472">
    <property type="term" value="P:endonucleolytic cleavage to generate mature 5'-end of SSU-rRNA from (SSU-rRNA, 5.8S rRNA, LSU-rRNA)"/>
    <property type="evidence" value="ECO:0007669"/>
    <property type="project" value="TreeGrafter"/>
</dbReference>
<dbReference type="InterPro" id="IPR040000">
    <property type="entry name" value="NOP9"/>
</dbReference>
<dbReference type="GO" id="GO:0000447">
    <property type="term" value="P:endonucleolytic cleavage in ITS1 to separate SSU-rRNA from 5.8S rRNA and LSU-rRNA from tricistronic rRNA transcript (SSU-rRNA, 5.8S rRNA, LSU-rRNA)"/>
    <property type="evidence" value="ECO:0007669"/>
    <property type="project" value="TreeGrafter"/>
</dbReference>
<evidence type="ECO:0000256" key="2">
    <source>
        <dbReference type="SAM" id="MobiDB-lite"/>
    </source>
</evidence>